<evidence type="ECO:0000259" key="1">
    <source>
        <dbReference type="SMART" id="SM00421"/>
    </source>
</evidence>
<protein>
    <submittedName>
        <fullName evidence="2">Helix-turn-helix transcriptional regulator</fullName>
    </submittedName>
</protein>
<dbReference type="Proteomes" id="UP000640333">
    <property type="component" value="Unassembled WGS sequence"/>
</dbReference>
<comment type="caution">
    <text evidence="2">The sequence shown here is derived from an EMBL/GenBank/DDBJ whole genome shotgun (WGS) entry which is preliminary data.</text>
</comment>
<dbReference type="InterPro" id="IPR036388">
    <property type="entry name" value="WH-like_DNA-bd_sf"/>
</dbReference>
<keyword evidence="3" id="KW-1185">Reference proteome</keyword>
<proteinExistence type="predicted"/>
<dbReference type="InterPro" id="IPR000792">
    <property type="entry name" value="Tscrpt_reg_LuxR_C"/>
</dbReference>
<gene>
    <name evidence="2" type="ORF">IOQ59_00255</name>
</gene>
<evidence type="ECO:0000313" key="2">
    <source>
        <dbReference type="EMBL" id="MBE9395688.1"/>
    </source>
</evidence>
<dbReference type="InterPro" id="IPR016032">
    <property type="entry name" value="Sig_transdc_resp-reg_C-effctor"/>
</dbReference>
<dbReference type="SUPFAM" id="SSF46894">
    <property type="entry name" value="C-terminal effector domain of the bipartite response regulators"/>
    <property type="match status" value="1"/>
</dbReference>
<accession>A0A8J7JWW5</accession>
<dbReference type="GO" id="GO:0003677">
    <property type="term" value="F:DNA binding"/>
    <property type="evidence" value="ECO:0007669"/>
    <property type="project" value="InterPro"/>
</dbReference>
<feature type="domain" description="HTH luxR-type" evidence="1">
    <location>
        <begin position="315"/>
        <end position="372"/>
    </location>
</feature>
<reference evidence="2" key="1">
    <citation type="submission" date="2020-10" db="EMBL/GenBank/DDBJ databases">
        <title>Bacterium isolated from coastal waters sediment.</title>
        <authorList>
            <person name="Chen R.-J."/>
            <person name="Lu D.-C."/>
            <person name="Zhu K.-L."/>
            <person name="Du Z.-J."/>
        </authorList>
    </citation>
    <scope>NUCLEOTIDE SEQUENCE</scope>
    <source>
        <strain evidence="2">N1Y112</strain>
    </source>
</reference>
<name>A0A8J7JWW5_9GAMM</name>
<evidence type="ECO:0000313" key="3">
    <source>
        <dbReference type="Proteomes" id="UP000640333"/>
    </source>
</evidence>
<dbReference type="SMART" id="SM00421">
    <property type="entry name" value="HTH_LUXR"/>
    <property type="match status" value="1"/>
</dbReference>
<dbReference type="EMBL" id="JADEYS010000001">
    <property type="protein sequence ID" value="MBE9395688.1"/>
    <property type="molecule type" value="Genomic_DNA"/>
</dbReference>
<dbReference type="AlphaFoldDB" id="A0A8J7JWW5"/>
<dbReference type="GO" id="GO:0006355">
    <property type="term" value="P:regulation of DNA-templated transcription"/>
    <property type="evidence" value="ECO:0007669"/>
    <property type="project" value="InterPro"/>
</dbReference>
<dbReference type="Gene3D" id="1.10.10.10">
    <property type="entry name" value="Winged helix-like DNA-binding domain superfamily/Winged helix DNA-binding domain"/>
    <property type="match status" value="1"/>
</dbReference>
<organism evidence="2 3">
    <name type="scientific">Pontibacterium sinense</name>
    <dbReference type="NCBI Taxonomy" id="2781979"/>
    <lineage>
        <taxon>Bacteria</taxon>
        <taxon>Pseudomonadati</taxon>
        <taxon>Pseudomonadota</taxon>
        <taxon>Gammaproteobacteria</taxon>
        <taxon>Oceanospirillales</taxon>
        <taxon>Oceanospirillaceae</taxon>
        <taxon>Pontibacterium</taxon>
    </lineage>
</organism>
<dbReference type="RefSeq" id="WP_193951248.1">
    <property type="nucleotide sequence ID" value="NZ_JADEYS010000001.1"/>
</dbReference>
<sequence length="381" mass="43201">MLDQKQLAILDRLYKCILNPEGWGDLIECIKDDVGAYGTNIFVGDRIFFELQNSWLTQDIQAKFPAFAEQGFIQREIPVNETAIKIVPQPKFILMTEIEDAHNRISDNKVDNREVHDWLYANEGIRHRYVTPMNYHPTHFDSICISYRDGSQAAIEQGVSRGNSYLPHLANLINVSRPFLLLKARFNGVMEVLDRFRLGVFLLTLDGTLVEQNEAARNILDAKDAIRLGQKHRLTLSDMDKQRELQHVIKQMASTEQGAKGALQHRMQIPRAADQRDLLLEVAPLLHKDLPIGAIVIAIDPDTKALINTSHFGELFSLTDAEQSVCQLLLEGHKSGDIADMRSTRVDTVRSQVKSILTKTETYQQTELIRLALSINIPVDK</sequence>